<dbReference type="Gene3D" id="1.10.8.270">
    <property type="entry name" value="putative rabgap domain of human tbc1 domain family member 14 like domains"/>
    <property type="match status" value="1"/>
</dbReference>
<evidence type="ECO:0000313" key="5">
    <source>
        <dbReference type="EMBL" id="KDR67655.1"/>
    </source>
</evidence>
<dbReference type="HOGENOM" id="CLU_003538_0_0_1"/>
<feature type="compositionally biased region" description="Acidic residues" evidence="2">
    <location>
        <begin position="954"/>
        <end position="967"/>
    </location>
</feature>
<feature type="region of interest" description="Disordered" evidence="2">
    <location>
        <begin position="727"/>
        <end position="748"/>
    </location>
</feature>
<feature type="domain" description="EF-hand" evidence="4">
    <location>
        <begin position="661"/>
        <end position="696"/>
    </location>
</feature>
<name>A0A067S9S8_GALM3</name>
<evidence type="ECO:0000256" key="2">
    <source>
        <dbReference type="SAM" id="MobiDB-lite"/>
    </source>
</evidence>
<dbReference type="InterPro" id="IPR035969">
    <property type="entry name" value="Rab-GAP_TBC_sf"/>
</dbReference>
<dbReference type="Gene3D" id="1.10.238.10">
    <property type="entry name" value="EF-hand"/>
    <property type="match status" value="1"/>
</dbReference>
<gene>
    <name evidence="5" type="ORF">GALMADRAFT_231834</name>
</gene>
<dbReference type="STRING" id="685588.A0A067S9S8"/>
<dbReference type="SUPFAM" id="SSF47923">
    <property type="entry name" value="Ypt/Rab-GAP domain of gyp1p"/>
    <property type="match status" value="2"/>
</dbReference>
<dbReference type="InterPro" id="IPR050302">
    <property type="entry name" value="Rab_GAP_TBC_domain"/>
</dbReference>
<dbReference type="EMBL" id="KL142413">
    <property type="protein sequence ID" value="KDR67655.1"/>
    <property type="molecule type" value="Genomic_DNA"/>
</dbReference>
<dbReference type="AlphaFoldDB" id="A0A067S9S8"/>
<dbReference type="PANTHER" id="PTHR47219:SF20">
    <property type="entry name" value="TBC1 DOMAIN FAMILY MEMBER 2B"/>
    <property type="match status" value="1"/>
</dbReference>
<feature type="region of interest" description="Disordered" evidence="2">
    <location>
        <begin position="863"/>
        <end position="905"/>
    </location>
</feature>
<feature type="region of interest" description="Disordered" evidence="2">
    <location>
        <begin position="952"/>
        <end position="975"/>
    </location>
</feature>
<dbReference type="InterPro" id="IPR018247">
    <property type="entry name" value="EF_Hand_1_Ca_BS"/>
</dbReference>
<keyword evidence="1" id="KW-0106">Calcium</keyword>
<dbReference type="Gene3D" id="1.10.472.80">
    <property type="entry name" value="Ypt/Rab-GAP domain of gyp1p, domain 3"/>
    <property type="match status" value="1"/>
</dbReference>
<dbReference type="InterPro" id="IPR002048">
    <property type="entry name" value="EF_hand_dom"/>
</dbReference>
<evidence type="ECO:0000313" key="6">
    <source>
        <dbReference type="Proteomes" id="UP000027222"/>
    </source>
</evidence>
<organism evidence="5 6">
    <name type="scientific">Galerina marginata (strain CBS 339.88)</name>
    <dbReference type="NCBI Taxonomy" id="685588"/>
    <lineage>
        <taxon>Eukaryota</taxon>
        <taxon>Fungi</taxon>
        <taxon>Dikarya</taxon>
        <taxon>Basidiomycota</taxon>
        <taxon>Agaricomycotina</taxon>
        <taxon>Agaricomycetes</taxon>
        <taxon>Agaricomycetidae</taxon>
        <taxon>Agaricales</taxon>
        <taxon>Agaricineae</taxon>
        <taxon>Strophariaceae</taxon>
        <taxon>Galerina</taxon>
    </lineage>
</organism>
<dbReference type="PROSITE" id="PS50086">
    <property type="entry name" value="TBC_RABGAP"/>
    <property type="match status" value="1"/>
</dbReference>
<dbReference type="OrthoDB" id="17687at2759"/>
<dbReference type="PANTHER" id="PTHR47219">
    <property type="entry name" value="RAB GTPASE-ACTIVATING PROTEIN 1-LIKE"/>
    <property type="match status" value="1"/>
</dbReference>
<dbReference type="InterPro" id="IPR011992">
    <property type="entry name" value="EF-hand-dom_pair"/>
</dbReference>
<evidence type="ECO:0000259" key="4">
    <source>
        <dbReference type="PROSITE" id="PS50222"/>
    </source>
</evidence>
<keyword evidence="6" id="KW-1185">Reference proteome</keyword>
<dbReference type="SUPFAM" id="SSF47473">
    <property type="entry name" value="EF-hand"/>
    <property type="match status" value="1"/>
</dbReference>
<feature type="compositionally biased region" description="Low complexity" evidence="2">
    <location>
        <begin position="873"/>
        <end position="905"/>
    </location>
</feature>
<dbReference type="FunFam" id="1.10.472.80:FF:000051">
    <property type="entry name" value="Probable MDR1-Mac1p interacting protein"/>
    <property type="match status" value="1"/>
</dbReference>
<evidence type="ECO:0000256" key="1">
    <source>
        <dbReference type="ARBA" id="ARBA00022837"/>
    </source>
</evidence>
<reference evidence="6" key="1">
    <citation type="journal article" date="2014" name="Proc. Natl. Acad. Sci. U.S.A.">
        <title>Extensive sampling of basidiomycete genomes demonstrates inadequacy of the white-rot/brown-rot paradigm for wood decay fungi.</title>
        <authorList>
            <person name="Riley R."/>
            <person name="Salamov A.A."/>
            <person name="Brown D.W."/>
            <person name="Nagy L.G."/>
            <person name="Floudas D."/>
            <person name="Held B.W."/>
            <person name="Levasseur A."/>
            <person name="Lombard V."/>
            <person name="Morin E."/>
            <person name="Otillar R."/>
            <person name="Lindquist E.A."/>
            <person name="Sun H."/>
            <person name="LaButti K.M."/>
            <person name="Schmutz J."/>
            <person name="Jabbour D."/>
            <person name="Luo H."/>
            <person name="Baker S.E."/>
            <person name="Pisabarro A.G."/>
            <person name="Walton J.D."/>
            <person name="Blanchette R.A."/>
            <person name="Henrissat B."/>
            <person name="Martin F."/>
            <person name="Cullen D."/>
            <person name="Hibbett D.S."/>
            <person name="Grigoriev I.V."/>
        </authorList>
    </citation>
    <scope>NUCLEOTIDE SEQUENCE [LARGE SCALE GENOMIC DNA]</scope>
    <source>
        <strain evidence="6">CBS 339.88</strain>
    </source>
</reference>
<dbReference type="SMART" id="SM00164">
    <property type="entry name" value="TBC"/>
    <property type="match status" value="1"/>
</dbReference>
<proteinExistence type="predicted"/>
<dbReference type="FunFam" id="1.10.8.270:FF:000002">
    <property type="entry name" value="TBC1 domain family member 9B"/>
    <property type="match status" value="1"/>
</dbReference>
<evidence type="ECO:0008006" key="7">
    <source>
        <dbReference type="Google" id="ProtNLM"/>
    </source>
</evidence>
<dbReference type="Proteomes" id="UP000027222">
    <property type="component" value="Unassembled WGS sequence"/>
</dbReference>
<sequence>MATISTALRHFKEPTKEQLTQIFFSLPALEPSEDGDEKHDGQDKMDINAVLSLGEDEDSYAGKLHIMPPYLAFSSLDKKSVRFTIPLSTIRRVERLNARAGVYALSLLTWHGMKIIVQLTSLRPTADLFCSLLRDALKVELQRGQMKLVKSFVKTCYSEVLVSDSSNAADNEREDGSLIADEKDGRTQAVSYHGGLGLKFKFPGDPKKLREASKIKLWTTYLRNHGRSLTLLRYPQCTRLVQVGLPNRLRGEMWETLSGSIFLRFSNPGYYERLLEENKGTTSTSTDDIEKDLHRSLPEYAGYQSEEGINALRRVLRAYSYMNPELGYCQAMNILAAAILIYMSEEQAFWLLEVLCGRLLPGYYAPSMHGTLLDQRVFESLVQRYLPIIHDHFQLVDVQLSVASLPWFLSLYINSMPMVFAFRIVDCFLCMGPKVLFQVGLEIAILKINGEQLLQIQDDGGFLNLMRDYFASLGESAHPNSTDPRARAITVFQELLLVSFREFSVITEEIILSERRRFRGEIIHSIESFAKRGAIRNLRSLGRFNKEQAGFVYDALYKAMCIVPPPPTAAPAPTLFTTGEGHEEKPETRIGLRTFRQFLSEVASWARDEKIVMNGFQQRVDREVAEHEFIDRLFYFWDTGCHGALSFQDLVSGLDGVMFNDLMENIEWFFNLHDKNKDGYLTKDEVLTLSESFLFIFRYEIGDAYLGAVSRFMTNAFEYGDALLPQPATKPEEVNNDDTPTSPPPVASNQPYLNLATFRMVVLADEVLESFFETDLSESFKLQPLPEMELPASNSGILGDIWSSIATDSNKKMFNMFTDEIGKTIGRHQVVNKPSIGRYTQLEEPKARESLLTPTLRKSLSKASLSGYGSGPGSPSSPTSSTTATGSFSSFSPTAPSSSTTTSSTLSVNVNTSLEPHKSLPKVPDSGSLSAIPMFHAVNAAALMERTPFAIDDARDEDEEDEDEDEGLDGRDHDDQVMDEVDAFLEAHDSGLTDADKAVANDLLHAEPLK</sequence>
<dbReference type="PROSITE" id="PS00018">
    <property type="entry name" value="EF_HAND_1"/>
    <property type="match status" value="1"/>
</dbReference>
<feature type="domain" description="Rab-GAP TBC" evidence="3">
    <location>
        <begin position="244"/>
        <end position="432"/>
    </location>
</feature>
<protein>
    <recommendedName>
        <fullName evidence="7">Rab-GAP TBC domain-containing protein</fullName>
    </recommendedName>
</protein>
<dbReference type="Pfam" id="PF00566">
    <property type="entry name" value="RabGAP-TBC"/>
    <property type="match status" value="1"/>
</dbReference>
<evidence type="ECO:0000259" key="3">
    <source>
        <dbReference type="PROSITE" id="PS50086"/>
    </source>
</evidence>
<dbReference type="GO" id="GO:0031267">
    <property type="term" value="F:small GTPase binding"/>
    <property type="evidence" value="ECO:0007669"/>
    <property type="project" value="TreeGrafter"/>
</dbReference>
<dbReference type="InterPro" id="IPR000195">
    <property type="entry name" value="Rab-GAP-TBC_dom"/>
</dbReference>
<accession>A0A067S9S8</accession>
<dbReference type="PROSITE" id="PS50222">
    <property type="entry name" value="EF_HAND_2"/>
    <property type="match status" value="1"/>
</dbReference>
<dbReference type="GO" id="GO:0005096">
    <property type="term" value="F:GTPase activator activity"/>
    <property type="evidence" value="ECO:0007669"/>
    <property type="project" value="TreeGrafter"/>
</dbReference>
<dbReference type="GO" id="GO:0005509">
    <property type="term" value="F:calcium ion binding"/>
    <property type="evidence" value="ECO:0007669"/>
    <property type="project" value="InterPro"/>
</dbReference>